<organism evidence="8 9">
    <name type="scientific">Roseobacter ponti</name>
    <dbReference type="NCBI Taxonomy" id="1891787"/>
    <lineage>
        <taxon>Bacteria</taxon>
        <taxon>Pseudomonadati</taxon>
        <taxon>Pseudomonadota</taxon>
        <taxon>Alphaproteobacteria</taxon>
        <taxon>Rhodobacterales</taxon>
        <taxon>Roseobacteraceae</taxon>
        <taxon>Roseobacter</taxon>
    </lineage>
</organism>
<keyword evidence="3 6" id="KW-0808">Transferase</keyword>
<dbReference type="Gene3D" id="3.40.50.300">
    <property type="entry name" value="P-loop containing nucleotide triphosphate hydrolases"/>
    <property type="match status" value="1"/>
</dbReference>
<evidence type="ECO:0000256" key="3">
    <source>
        <dbReference type="ARBA" id="ARBA00022679"/>
    </source>
</evidence>
<dbReference type="HAMAP" id="MF_00836">
    <property type="entry name" value="PhnN"/>
    <property type="match status" value="1"/>
</dbReference>
<keyword evidence="4 6" id="KW-0547">Nucleotide-binding</keyword>
<dbReference type="UniPathway" id="UPA00087">
    <property type="reaction ID" value="UER00175"/>
</dbReference>
<dbReference type="GO" id="GO:0005524">
    <property type="term" value="F:ATP binding"/>
    <property type="evidence" value="ECO:0007669"/>
    <property type="project" value="UniProtKB-KW"/>
</dbReference>
<evidence type="ECO:0000313" key="9">
    <source>
        <dbReference type="Proteomes" id="UP000503308"/>
    </source>
</evidence>
<comment type="pathway">
    <text evidence="2 6">Metabolic intermediate biosynthesis; 5-phospho-alpha-D-ribose 1-diphosphate biosynthesis; 5-phospho-alpha-D-ribose 1-diphosphate from D-ribose 5-phosphate (route II): step 3/3.</text>
</comment>
<reference evidence="8 9" key="1">
    <citation type="submission" date="2020-02" db="EMBL/GenBank/DDBJ databases">
        <title>Genome sequence of Roseobacter ponti.</title>
        <authorList>
            <person name="Hollensteiner J."/>
            <person name="Schneider D."/>
            <person name="Poehlein A."/>
            <person name="Daniel R."/>
        </authorList>
    </citation>
    <scope>NUCLEOTIDE SEQUENCE [LARGE SCALE GENOMIC DNA]</scope>
    <source>
        <strain evidence="8 9">DSM 106830</strain>
    </source>
</reference>
<evidence type="ECO:0000313" key="8">
    <source>
        <dbReference type="EMBL" id="QJF51021.1"/>
    </source>
</evidence>
<evidence type="ECO:0000256" key="5">
    <source>
        <dbReference type="ARBA" id="ARBA00022840"/>
    </source>
</evidence>
<comment type="similarity">
    <text evidence="6">Belongs to the ribose 1,5-bisphosphokinase family.</text>
</comment>
<dbReference type="Proteomes" id="UP000503308">
    <property type="component" value="Chromosome"/>
</dbReference>
<dbReference type="AlphaFoldDB" id="A0A858SU14"/>
<dbReference type="InterPro" id="IPR008145">
    <property type="entry name" value="GK/Ca_channel_bsu"/>
</dbReference>
<evidence type="ECO:0000256" key="4">
    <source>
        <dbReference type="ARBA" id="ARBA00022741"/>
    </source>
</evidence>
<keyword evidence="9" id="KW-1185">Reference proteome</keyword>
<feature type="domain" description="Guanylate kinase-like" evidence="7">
    <location>
        <begin position="54"/>
        <end position="227"/>
    </location>
</feature>
<dbReference type="EC" id="2.7.4.23" evidence="6"/>
<evidence type="ECO:0000256" key="1">
    <source>
        <dbReference type="ARBA" id="ARBA00000373"/>
    </source>
</evidence>
<dbReference type="SUPFAM" id="SSF52540">
    <property type="entry name" value="P-loop containing nucleoside triphosphate hydrolases"/>
    <property type="match status" value="1"/>
</dbReference>
<protein>
    <recommendedName>
        <fullName evidence="6">Ribose 1,5-bisphosphate phosphokinase PhnN</fullName>
        <ecNumber evidence="6">2.7.4.23</ecNumber>
    </recommendedName>
    <alternativeName>
        <fullName evidence="6">Ribose 1,5-bisphosphokinase</fullName>
    </alternativeName>
</protein>
<accession>A0A858SU14</accession>
<dbReference type="SMART" id="SM00072">
    <property type="entry name" value="GuKc"/>
    <property type="match status" value="1"/>
</dbReference>
<dbReference type="NCBIfam" id="TIGR02322">
    <property type="entry name" value="phosphon_PhnN"/>
    <property type="match status" value="1"/>
</dbReference>
<dbReference type="PANTHER" id="PTHR23117:SF8">
    <property type="entry name" value="RIBOSE 1,5-BISPHOSPHATE PHOSPHOKINASE PHNN"/>
    <property type="match status" value="1"/>
</dbReference>
<dbReference type="GO" id="GO:0033863">
    <property type="term" value="F:ribose 1,5-bisphosphate phosphokinase activity"/>
    <property type="evidence" value="ECO:0007669"/>
    <property type="project" value="UniProtKB-UniRule"/>
</dbReference>
<dbReference type="Pfam" id="PF13238">
    <property type="entry name" value="AAA_18"/>
    <property type="match status" value="1"/>
</dbReference>
<dbReference type="InterPro" id="IPR027417">
    <property type="entry name" value="P-loop_NTPase"/>
</dbReference>
<comment type="catalytic activity">
    <reaction evidence="1 6">
        <text>alpha-D-ribose 1,5-bisphosphate + ATP = 5-phospho-alpha-D-ribose 1-diphosphate + ADP</text>
        <dbReference type="Rhea" id="RHEA:20109"/>
        <dbReference type="ChEBI" id="CHEBI:30616"/>
        <dbReference type="ChEBI" id="CHEBI:58017"/>
        <dbReference type="ChEBI" id="CHEBI:68688"/>
        <dbReference type="ChEBI" id="CHEBI:456216"/>
        <dbReference type="EC" id="2.7.4.23"/>
    </reaction>
</comment>
<comment type="function">
    <text evidence="6">Catalyzes the phosphorylation of ribose 1,5-bisphosphate to 5-phospho-D-ribosyl alpha-1-diphosphate (PRPP).</text>
</comment>
<evidence type="ECO:0000256" key="6">
    <source>
        <dbReference type="HAMAP-Rule" id="MF_00836"/>
    </source>
</evidence>
<dbReference type="EMBL" id="CP048788">
    <property type="protein sequence ID" value="QJF51021.1"/>
    <property type="molecule type" value="Genomic_DNA"/>
</dbReference>
<feature type="binding site" evidence="6">
    <location>
        <begin position="61"/>
        <end position="68"/>
    </location>
    <ligand>
        <name>ATP</name>
        <dbReference type="ChEBI" id="CHEBI:30616"/>
    </ligand>
</feature>
<dbReference type="PANTHER" id="PTHR23117">
    <property type="entry name" value="GUANYLATE KINASE-RELATED"/>
    <property type="match status" value="1"/>
</dbReference>
<gene>
    <name evidence="6 8" type="primary">phnN</name>
    <name evidence="8" type="ORF">G3256_07545</name>
</gene>
<dbReference type="GO" id="GO:0006015">
    <property type="term" value="P:5-phosphoribose 1-diphosphate biosynthetic process"/>
    <property type="evidence" value="ECO:0007669"/>
    <property type="project" value="UniProtKB-UniRule"/>
</dbReference>
<name>A0A858SU14_9RHOB</name>
<dbReference type="PROSITE" id="PS50052">
    <property type="entry name" value="GUANYLATE_KINASE_2"/>
    <property type="match status" value="1"/>
</dbReference>
<sequence>MHFGACSVPDYSQDRAEQYPRSCQADAEKYTFGAIAPECCRSAPRAGTACGVNGRLIGVTGPSGVGKDTIMQGIAATAPHFGLVRRTITRAPGLGGEDYEAVSDAEFDARRDAGGFVVHWQAHGLRYGIPEATVARIGRGEKLLVNLSRSVLHDVAARFGTFTVLCITAQPETLARRLTGRGRETTADIARRLSRPTPALPDGLAVITISNDGAPEDTVREALHLLAQGSAP</sequence>
<keyword evidence="8" id="KW-0418">Kinase</keyword>
<dbReference type="KEGG" id="rpon:G3256_07545"/>
<evidence type="ECO:0000256" key="2">
    <source>
        <dbReference type="ARBA" id="ARBA00005069"/>
    </source>
</evidence>
<dbReference type="InterPro" id="IPR008144">
    <property type="entry name" value="Guanylate_kin-like_dom"/>
</dbReference>
<proteinExistence type="inferred from homology"/>
<evidence type="ECO:0000259" key="7">
    <source>
        <dbReference type="PROSITE" id="PS50052"/>
    </source>
</evidence>
<dbReference type="GO" id="GO:0019634">
    <property type="term" value="P:organic phosphonate metabolic process"/>
    <property type="evidence" value="ECO:0007669"/>
    <property type="project" value="UniProtKB-UniRule"/>
</dbReference>
<dbReference type="GO" id="GO:0005829">
    <property type="term" value="C:cytosol"/>
    <property type="evidence" value="ECO:0007669"/>
    <property type="project" value="TreeGrafter"/>
</dbReference>
<keyword evidence="5 6" id="KW-0067">ATP-binding</keyword>
<dbReference type="InterPro" id="IPR012699">
    <property type="entry name" value="PhnN"/>
</dbReference>